<gene>
    <name evidence="2" type="ordered locus">MXAN_5475</name>
</gene>
<evidence type="ECO:0000313" key="2">
    <source>
        <dbReference type="EMBL" id="ABF86764.1"/>
    </source>
</evidence>
<dbReference type="Proteomes" id="UP000002402">
    <property type="component" value="Chromosome"/>
</dbReference>
<dbReference type="KEGG" id="mxa:MXAN_5475"/>
<name>Q1D155_MYXXD</name>
<evidence type="ECO:0000256" key="1">
    <source>
        <dbReference type="SAM" id="MobiDB-lite"/>
    </source>
</evidence>
<feature type="region of interest" description="Disordered" evidence="1">
    <location>
        <begin position="1"/>
        <end position="25"/>
    </location>
</feature>
<protein>
    <submittedName>
        <fullName evidence="2">Uncharacterized protein</fullName>
    </submittedName>
</protein>
<proteinExistence type="predicted"/>
<keyword evidence="3" id="KW-1185">Reference proteome</keyword>
<dbReference type="AlphaFoldDB" id="Q1D155"/>
<feature type="compositionally biased region" description="Basic residues" evidence="1">
    <location>
        <begin position="1"/>
        <end position="12"/>
    </location>
</feature>
<reference evidence="2 3" key="1">
    <citation type="journal article" date="2006" name="Proc. Natl. Acad. Sci. U.S.A.">
        <title>Evolution of sensory complexity recorded in a myxobacterial genome.</title>
        <authorList>
            <person name="Goldman B.S."/>
            <person name="Nierman W.C."/>
            <person name="Kaiser D."/>
            <person name="Slater S.C."/>
            <person name="Durkin A.S."/>
            <person name="Eisen J.A."/>
            <person name="Ronning C.M."/>
            <person name="Barbazuk W.B."/>
            <person name="Blanchard M."/>
            <person name="Field C."/>
            <person name="Halling C."/>
            <person name="Hinkle G."/>
            <person name="Iartchuk O."/>
            <person name="Kim H.S."/>
            <person name="Mackenzie C."/>
            <person name="Madupu R."/>
            <person name="Miller N."/>
            <person name="Shvartsbeyn A."/>
            <person name="Sullivan S.A."/>
            <person name="Vaudin M."/>
            <person name="Wiegand R."/>
            <person name="Kaplan H.B."/>
        </authorList>
    </citation>
    <scope>NUCLEOTIDE SEQUENCE [LARGE SCALE GENOMIC DNA]</scope>
    <source>
        <strain evidence="3">DK1622</strain>
    </source>
</reference>
<dbReference type="HOGENOM" id="CLU_2936775_0_0_7"/>
<organism evidence="2 3">
    <name type="scientific">Myxococcus xanthus (strain DK1622)</name>
    <dbReference type="NCBI Taxonomy" id="246197"/>
    <lineage>
        <taxon>Bacteria</taxon>
        <taxon>Pseudomonadati</taxon>
        <taxon>Myxococcota</taxon>
        <taxon>Myxococcia</taxon>
        <taxon>Myxococcales</taxon>
        <taxon>Cystobacterineae</taxon>
        <taxon>Myxococcaceae</taxon>
        <taxon>Myxococcus</taxon>
    </lineage>
</organism>
<dbReference type="EMBL" id="CP000113">
    <property type="protein sequence ID" value="ABF86764.1"/>
    <property type="molecule type" value="Genomic_DNA"/>
</dbReference>
<accession>Q1D155</accession>
<dbReference type="EnsemblBacteria" id="ABF86764">
    <property type="protein sequence ID" value="ABF86764"/>
    <property type="gene ID" value="MXAN_5475"/>
</dbReference>
<dbReference type="STRING" id="246197.MXAN_5475"/>
<evidence type="ECO:0000313" key="3">
    <source>
        <dbReference type="Proteomes" id="UP000002402"/>
    </source>
</evidence>
<sequence length="60" mass="7015">MSWRQRRQHAGHARGPVDPEDLPDDKHRVLKRAQRLEAWSLAYLGRPSSSSTSRWARPRP</sequence>